<name>A0A380W552_AFIFE</name>
<reference evidence="1 2" key="1">
    <citation type="submission" date="2018-06" db="EMBL/GenBank/DDBJ databases">
        <authorList>
            <consortium name="Pathogen Informatics"/>
            <person name="Doyle S."/>
        </authorList>
    </citation>
    <scope>NUCLEOTIDE SEQUENCE [LARGE SCALE GENOMIC DNA]</scope>
    <source>
        <strain evidence="1 2">NCTC12722</strain>
    </source>
</reference>
<dbReference type="PANTHER" id="PTHR43123">
    <property type="entry name" value="POLYSACCHARIDE DEACETYLASE-RELATED"/>
    <property type="match status" value="1"/>
</dbReference>
<gene>
    <name evidence="1" type="ORF">NCTC12722_01254</name>
</gene>
<dbReference type="Proteomes" id="UP000254343">
    <property type="component" value="Unassembled WGS sequence"/>
</dbReference>
<dbReference type="PANTHER" id="PTHR43123:SF4">
    <property type="entry name" value="POLYSACCHARIDE DEACETYLASE"/>
    <property type="match status" value="1"/>
</dbReference>
<dbReference type="Gene3D" id="3.20.20.370">
    <property type="entry name" value="Glycoside hydrolase/deacetylase"/>
    <property type="match status" value="1"/>
</dbReference>
<sequence length="335" mass="36425">MRPQRDFGRSIVRVAGFIAGVTFLLVAYLPSIAGAQDAIDSVTGFPREPIPVVHWPAGKKVAVSFALFVEEFGFGQGPVFRPDLASRNPDLVNEAFRQYAIDYGIARVGRTFKDLGVPLTIVLNAEFVGAHPSVWKELRASQPNAPIVAHGMNNTSHMLPLGRGLAEQKAYIHQTLDLIANTTGVRPVGWSSPSVYSNADTMQATAAEGISYTLDQMDSDVISRLKTPSGPLMLLPYPVVTVDMGQFLARAKSPVEIEQLWLDYVLELAREGRTDPARPATAVVIGIHPFVVGTPDGAAMMRRVLTRLKENDTVWLTDTNAILTAMAQQPADAHK</sequence>
<accession>A0A380W552</accession>
<protein>
    <submittedName>
        <fullName evidence="1">Putative urate catabolism protein</fullName>
    </submittedName>
</protein>
<proteinExistence type="predicted"/>
<dbReference type="EMBL" id="UIGB01000001">
    <property type="protein sequence ID" value="SUU84071.1"/>
    <property type="molecule type" value="Genomic_DNA"/>
</dbReference>
<evidence type="ECO:0000313" key="2">
    <source>
        <dbReference type="Proteomes" id="UP000254343"/>
    </source>
</evidence>
<dbReference type="AlphaFoldDB" id="A0A380W552"/>
<dbReference type="InterPro" id="IPR011330">
    <property type="entry name" value="Glyco_hydro/deAcase_b/a-brl"/>
</dbReference>
<dbReference type="GO" id="GO:0005975">
    <property type="term" value="P:carbohydrate metabolic process"/>
    <property type="evidence" value="ECO:0007669"/>
    <property type="project" value="InterPro"/>
</dbReference>
<dbReference type="SUPFAM" id="SSF88713">
    <property type="entry name" value="Glycoside hydrolase/deacetylase"/>
    <property type="match status" value="1"/>
</dbReference>
<evidence type="ECO:0000313" key="1">
    <source>
        <dbReference type="EMBL" id="SUU84071.1"/>
    </source>
</evidence>
<organism evidence="1 2">
    <name type="scientific">Afipia felis</name>
    <name type="common">Cat scratch disease bacillus</name>
    <dbReference type="NCBI Taxonomy" id="1035"/>
    <lineage>
        <taxon>Bacteria</taxon>
        <taxon>Pseudomonadati</taxon>
        <taxon>Pseudomonadota</taxon>
        <taxon>Alphaproteobacteria</taxon>
        <taxon>Hyphomicrobiales</taxon>
        <taxon>Nitrobacteraceae</taxon>
        <taxon>Afipia</taxon>
    </lineage>
</organism>
<dbReference type="RefSeq" id="WP_002718851.1">
    <property type="nucleotide sequence ID" value="NZ_UFSI01000001.1"/>
</dbReference>